<dbReference type="EMBL" id="JBFOLJ010000007">
    <property type="protein sequence ID" value="KAL2521541.1"/>
    <property type="molecule type" value="Genomic_DNA"/>
</dbReference>
<evidence type="ECO:0000313" key="2">
    <source>
        <dbReference type="Proteomes" id="UP001604277"/>
    </source>
</evidence>
<organism evidence="1 2">
    <name type="scientific">Forsythia ovata</name>
    <dbReference type="NCBI Taxonomy" id="205694"/>
    <lineage>
        <taxon>Eukaryota</taxon>
        <taxon>Viridiplantae</taxon>
        <taxon>Streptophyta</taxon>
        <taxon>Embryophyta</taxon>
        <taxon>Tracheophyta</taxon>
        <taxon>Spermatophyta</taxon>
        <taxon>Magnoliopsida</taxon>
        <taxon>eudicotyledons</taxon>
        <taxon>Gunneridae</taxon>
        <taxon>Pentapetalae</taxon>
        <taxon>asterids</taxon>
        <taxon>lamiids</taxon>
        <taxon>Lamiales</taxon>
        <taxon>Oleaceae</taxon>
        <taxon>Forsythieae</taxon>
        <taxon>Forsythia</taxon>
    </lineage>
</organism>
<gene>
    <name evidence="1" type="ORF">Fot_25464</name>
</gene>
<accession>A0ABD1U990</accession>
<proteinExistence type="predicted"/>
<name>A0ABD1U990_9LAMI</name>
<reference evidence="2" key="1">
    <citation type="submission" date="2024-07" db="EMBL/GenBank/DDBJ databases">
        <title>Two chromosome-level genome assemblies of Korean endemic species Abeliophyllum distichum and Forsythia ovata (Oleaceae).</title>
        <authorList>
            <person name="Jang H."/>
        </authorList>
    </citation>
    <scope>NUCLEOTIDE SEQUENCE [LARGE SCALE GENOMIC DNA]</scope>
</reference>
<dbReference type="AlphaFoldDB" id="A0ABD1U990"/>
<sequence length="225" mass="26320">MPVVGMRVQYDSVILHSQVTPDYLCPFNGRSCKCLLPLSMPREILQMLKEQGIRDRAQQWYHENDGARRKIEKYSAEDAETMVLPIDESTYKLKIDATFHVIHASHSKSFDRHFTFLYNPHFFEAKEMFTETHACSKCKGNVMLENMGQLIEVKHQEVTGIFINIWTENGRIWSTAQERKEKNMREISFENELTCTTNEAPEKCTSIIADLHRVYKNMQEISFCE</sequence>
<keyword evidence="2" id="KW-1185">Reference proteome</keyword>
<protein>
    <submittedName>
        <fullName evidence="1">Uncharacterized protein</fullName>
    </submittedName>
</protein>
<evidence type="ECO:0000313" key="1">
    <source>
        <dbReference type="EMBL" id="KAL2521541.1"/>
    </source>
</evidence>
<comment type="caution">
    <text evidence="1">The sequence shown here is derived from an EMBL/GenBank/DDBJ whole genome shotgun (WGS) entry which is preliminary data.</text>
</comment>
<dbReference type="Proteomes" id="UP001604277">
    <property type="component" value="Unassembled WGS sequence"/>
</dbReference>